<evidence type="ECO:0000256" key="1">
    <source>
        <dbReference type="ARBA" id="ARBA00022679"/>
    </source>
</evidence>
<feature type="region of interest" description="Disordered" evidence="2">
    <location>
        <begin position="113"/>
        <end position="136"/>
    </location>
</feature>
<comment type="caution">
    <text evidence="3">The sequence shown here is derived from an EMBL/GenBank/DDBJ whole genome shotgun (WGS) entry which is preliminary data.</text>
</comment>
<dbReference type="VEuPathDB" id="FungiDB:SMAC_08514"/>
<dbReference type="EMBL" id="NMPR01000060">
    <property type="protein sequence ID" value="KAA8632163.1"/>
    <property type="molecule type" value="Genomic_DNA"/>
</dbReference>
<dbReference type="GO" id="GO:0016747">
    <property type="term" value="F:acyltransferase activity, transferring groups other than amino-acyl groups"/>
    <property type="evidence" value="ECO:0007669"/>
    <property type="project" value="TreeGrafter"/>
</dbReference>
<accession>A0A8S8ZQ49</accession>
<dbReference type="PANTHER" id="PTHR31642">
    <property type="entry name" value="TRICHOTHECENE 3-O-ACETYLTRANSFERASE"/>
    <property type="match status" value="1"/>
</dbReference>
<dbReference type="PANTHER" id="PTHR31642:SF310">
    <property type="entry name" value="FATTY ALCOHOL:CAFFEOYL-COA ACYLTRANSFERASE"/>
    <property type="match status" value="1"/>
</dbReference>
<feature type="compositionally biased region" description="Polar residues" evidence="2">
    <location>
        <begin position="126"/>
        <end position="135"/>
    </location>
</feature>
<gene>
    <name evidence="3" type="ORF">SMACR_08514</name>
</gene>
<protein>
    <submittedName>
        <fullName evidence="3">Uncharacterized protein</fullName>
    </submittedName>
</protein>
<sequence>MDHLPGTGAALIAPWDPSFDNETGIQRGPPLLFHRTQFSCGSVAIGYRISHAVCGADGCLHLYQDLCEIYHKLSRGDIGVLDVPPHIIPMGPDRIINCDDQKRATLDPPVLYLPSSKPGEGPAKSTVASDTSQEQEPPIPITGSYMHYTPVDLTQPKADATCPDDSLSWVSTFEALLASIWQATYRANARFAASKARGVPCGDPLPRSQRPTPSLRTSINVALPSRLDLAGHNKGMGKSHYFPNAVVPVFFTVPDESDDPDGLDMWDAPLWKLARFIHRRMRERDVAHALEVINGMCELPDKRLANVDFTLFAGSFVISDWRQYDIYGERTALDDVEARLAGPPFTEVWAVDGFATFLRPGKRGRWRTI</sequence>
<dbReference type="InterPro" id="IPR023213">
    <property type="entry name" value="CAT-like_dom_sf"/>
</dbReference>
<proteinExistence type="predicted"/>
<name>A0A8S8ZQ49_SORMA</name>
<evidence type="ECO:0000313" key="4">
    <source>
        <dbReference type="Proteomes" id="UP000433876"/>
    </source>
</evidence>
<dbReference type="GO" id="GO:0044550">
    <property type="term" value="P:secondary metabolite biosynthetic process"/>
    <property type="evidence" value="ECO:0007669"/>
    <property type="project" value="TreeGrafter"/>
</dbReference>
<reference evidence="3 4" key="1">
    <citation type="submission" date="2017-07" db="EMBL/GenBank/DDBJ databases">
        <title>Genome sequence of the Sordaria macrospora wild type strain R19027.</title>
        <authorList>
            <person name="Nowrousian M."/>
            <person name="Teichert I."/>
            <person name="Kueck U."/>
        </authorList>
    </citation>
    <scope>NUCLEOTIDE SEQUENCE [LARGE SCALE GENOMIC DNA]</scope>
    <source>
        <strain evidence="3 4">R19027</strain>
        <tissue evidence="3">Mycelium</tissue>
    </source>
</reference>
<dbReference type="Proteomes" id="UP000433876">
    <property type="component" value="Unassembled WGS sequence"/>
</dbReference>
<evidence type="ECO:0000256" key="2">
    <source>
        <dbReference type="SAM" id="MobiDB-lite"/>
    </source>
</evidence>
<dbReference type="InterPro" id="IPR050317">
    <property type="entry name" value="Plant_Fungal_Acyltransferase"/>
</dbReference>
<evidence type="ECO:0000313" key="3">
    <source>
        <dbReference type="EMBL" id="KAA8632163.1"/>
    </source>
</evidence>
<organism evidence="3 4">
    <name type="scientific">Sordaria macrospora</name>
    <dbReference type="NCBI Taxonomy" id="5147"/>
    <lineage>
        <taxon>Eukaryota</taxon>
        <taxon>Fungi</taxon>
        <taxon>Dikarya</taxon>
        <taxon>Ascomycota</taxon>
        <taxon>Pezizomycotina</taxon>
        <taxon>Sordariomycetes</taxon>
        <taxon>Sordariomycetidae</taxon>
        <taxon>Sordariales</taxon>
        <taxon>Sordariaceae</taxon>
        <taxon>Sordaria</taxon>
    </lineage>
</organism>
<keyword evidence="1" id="KW-0808">Transferase</keyword>
<dbReference type="Gene3D" id="3.30.559.10">
    <property type="entry name" value="Chloramphenicol acetyltransferase-like domain"/>
    <property type="match status" value="2"/>
</dbReference>
<dbReference type="AlphaFoldDB" id="A0A8S8ZQ49"/>
<dbReference type="Pfam" id="PF02458">
    <property type="entry name" value="Transferase"/>
    <property type="match status" value="1"/>
</dbReference>